<keyword evidence="3" id="KW-1003">Cell membrane</keyword>
<dbReference type="RefSeq" id="XP_012338152.1">
    <property type="nucleotide sequence ID" value="XM_012482729.1"/>
</dbReference>
<feature type="domain" description="6-Cys" evidence="10">
    <location>
        <begin position="298"/>
        <end position="438"/>
    </location>
</feature>
<evidence type="ECO:0000256" key="3">
    <source>
        <dbReference type="ARBA" id="ARBA00022475"/>
    </source>
</evidence>
<dbReference type="VEuPathDB" id="PlasmoDB:AK88_05127"/>
<dbReference type="GeneID" id="24270441"/>
<evidence type="ECO:0000256" key="2">
    <source>
        <dbReference type="ARBA" id="ARBA00004241"/>
    </source>
</evidence>
<keyword evidence="6" id="KW-1015">Disulfide bond</keyword>
<keyword evidence="12" id="KW-1185">Reference proteome</keyword>
<evidence type="ECO:0000256" key="9">
    <source>
        <dbReference type="SAM" id="SignalP"/>
    </source>
</evidence>
<feature type="transmembrane region" description="Helical" evidence="8">
    <location>
        <begin position="429"/>
        <end position="450"/>
    </location>
</feature>
<dbReference type="PROSITE" id="PS51701">
    <property type="entry name" value="6_CYS"/>
    <property type="match status" value="2"/>
</dbReference>
<dbReference type="AlphaFoldDB" id="A0A0D9QHP5"/>
<dbReference type="Pfam" id="PF07422">
    <property type="entry name" value="s48_45"/>
    <property type="match status" value="2"/>
</dbReference>
<dbReference type="Proteomes" id="UP000054561">
    <property type="component" value="Unassembled WGS sequence"/>
</dbReference>
<keyword evidence="4 9" id="KW-0732">Signal</keyword>
<evidence type="ECO:0000256" key="4">
    <source>
        <dbReference type="ARBA" id="ARBA00022729"/>
    </source>
</evidence>
<organism evidence="11 12">
    <name type="scientific">Plasmodium fragile</name>
    <dbReference type="NCBI Taxonomy" id="5857"/>
    <lineage>
        <taxon>Eukaryota</taxon>
        <taxon>Sar</taxon>
        <taxon>Alveolata</taxon>
        <taxon>Apicomplexa</taxon>
        <taxon>Aconoidasida</taxon>
        <taxon>Haemosporida</taxon>
        <taxon>Plasmodiidae</taxon>
        <taxon>Plasmodium</taxon>
        <taxon>Plasmodium (Plasmodium)</taxon>
    </lineage>
</organism>
<evidence type="ECO:0000256" key="5">
    <source>
        <dbReference type="ARBA" id="ARBA00023136"/>
    </source>
</evidence>
<sequence>MLKRQLMNLLLVLSLLHTITHIQMTKGDEVKYVKPQDLNNDASGFFGFKCNFSSKGVHNIEPILTEKRSLVCSINSYFIYDKIKLTIPKKKPGSNFKMLPENCFQTVYTNYEKQTEEKIENMGLVEYDIKEDDSNAEYTEKILTISPFNTKDVEFYCICDNSEKIISNVKGRVALVQVNVLKYPHKITSINLTNEAYPYLPNQLNKNSFTSNKLDLELQEGELVVLACEQVDDKCFKKGKDESALTLYKSNKIVYHKNLAIFKAPVYVKSVDTSAECSCKLPETTYTVSLKPLFMNKLIHGCNFSSDLSTHTFTNNIDMAELGESTQISCHIDLTDTSYNHLIGMSCPGEISPECFFQVYQRESPELEPSKMVYLDAQLNIGNVEYYQEVNDGNTVKIFALVGSIPKTTSFTCICRKGNKIGYMSVKVAAGYCGFLAKIFILLIVLLLLYV</sequence>
<comment type="subcellular location">
    <subcellularLocation>
        <location evidence="1">Cell membrane</location>
    </subcellularLocation>
    <subcellularLocation>
        <location evidence="2">Cell surface</location>
    </subcellularLocation>
</comment>
<proteinExistence type="predicted"/>
<dbReference type="OMA" id="PECFFQV"/>
<evidence type="ECO:0000256" key="6">
    <source>
        <dbReference type="ARBA" id="ARBA00023157"/>
    </source>
</evidence>
<dbReference type="OrthoDB" id="390246at2759"/>
<evidence type="ECO:0000313" key="12">
    <source>
        <dbReference type="Proteomes" id="UP000054561"/>
    </source>
</evidence>
<feature type="signal peptide" evidence="9">
    <location>
        <begin position="1"/>
        <end position="27"/>
    </location>
</feature>
<dbReference type="SMART" id="SM00970">
    <property type="entry name" value="s48_45"/>
    <property type="match status" value="2"/>
</dbReference>
<keyword evidence="5 8" id="KW-0472">Membrane</keyword>
<evidence type="ECO:0000256" key="8">
    <source>
        <dbReference type="SAM" id="Phobius"/>
    </source>
</evidence>
<reference evidence="11 12" key="1">
    <citation type="submission" date="2014-03" db="EMBL/GenBank/DDBJ databases">
        <title>The Genome Sequence of Plasmodium fragile nilgiri.</title>
        <authorList>
            <consortium name="The Broad Institute Genomics Platform"/>
            <consortium name="The Broad Institute Genome Sequencing Center for Infectious Disease"/>
            <person name="Neafsey D."/>
            <person name="Duraisingh M."/>
            <person name="Young S.K."/>
            <person name="Zeng Q."/>
            <person name="Gargeya S."/>
            <person name="Abouelleil A."/>
            <person name="Alvarado L."/>
            <person name="Chapman S.B."/>
            <person name="Gainer-Dewar J."/>
            <person name="Goldberg J."/>
            <person name="Griggs A."/>
            <person name="Gujja S."/>
            <person name="Hansen M."/>
            <person name="Howarth C."/>
            <person name="Imamovic A."/>
            <person name="Larimer J."/>
            <person name="Pearson M."/>
            <person name="Poon T.W."/>
            <person name="Priest M."/>
            <person name="Roberts A."/>
            <person name="Saif S."/>
            <person name="Shea T."/>
            <person name="Sykes S."/>
            <person name="Wortman J."/>
            <person name="Nusbaum C."/>
            <person name="Birren B."/>
        </authorList>
    </citation>
    <scope>NUCLEOTIDE SEQUENCE [LARGE SCALE GENOMIC DNA]</scope>
    <source>
        <strain evidence="12">nilgiri</strain>
    </source>
</reference>
<gene>
    <name evidence="11" type="ORF">AK88_05127</name>
</gene>
<keyword evidence="7" id="KW-0325">Glycoprotein</keyword>
<evidence type="ECO:0000256" key="1">
    <source>
        <dbReference type="ARBA" id="ARBA00004236"/>
    </source>
</evidence>
<protein>
    <recommendedName>
        <fullName evidence="10">6-Cys domain-containing protein</fullName>
    </recommendedName>
</protein>
<evidence type="ECO:0000259" key="10">
    <source>
        <dbReference type="PROSITE" id="PS51701"/>
    </source>
</evidence>
<evidence type="ECO:0000313" key="11">
    <source>
        <dbReference type="EMBL" id="KJP85231.1"/>
    </source>
</evidence>
<dbReference type="EMBL" id="KQ001739">
    <property type="protein sequence ID" value="KJP85231.1"/>
    <property type="molecule type" value="Genomic_DNA"/>
</dbReference>
<keyword evidence="8" id="KW-1133">Transmembrane helix</keyword>
<accession>A0A0D9QHP5</accession>
<name>A0A0D9QHP5_PLAFR</name>
<dbReference type="GO" id="GO:0005886">
    <property type="term" value="C:plasma membrane"/>
    <property type="evidence" value="ECO:0007669"/>
    <property type="project" value="UniProtKB-SubCell"/>
</dbReference>
<evidence type="ECO:0000256" key="7">
    <source>
        <dbReference type="ARBA" id="ARBA00023180"/>
    </source>
</evidence>
<dbReference type="InterPro" id="IPR038160">
    <property type="entry name" value="6_CYS_dom_sf"/>
</dbReference>
<dbReference type="InterPro" id="IPR010884">
    <property type="entry name" value="6_CYS_dom"/>
</dbReference>
<keyword evidence="8" id="KW-0812">Transmembrane</keyword>
<dbReference type="Gene3D" id="2.60.40.2860">
    <property type="match status" value="2"/>
</dbReference>
<feature type="chain" id="PRO_5002343913" description="6-Cys domain-containing protein" evidence="9">
    <location>
        <begin position="28"/>
        <end position="451"/>
    </location>
</feature>
<dbReference type="GO" id="GO:0009986">
    <property type="term" value="C:cell surface"/>
    <property type="evidence" value="ECO:0007669"/>
    <property type="project" value="UniProtKB-SubCell"/>
</dbReference>
<feature type="domain" description="6-Cys" evidence="10">
    <location>
        <begin position="46"/>
        <end position="183"/>
    </location>
</feature>